<dbReference type="InterPro" id="IPR036388">
    <property type="entry name" value="WH-like_DNA-bd_sf"/>
</dbReference>
<gene>
    <name evidence="5" type="ORF">Q8A49_27710</name>
</gene>
<dbReference type="Pfam" id="PF07729">
    <property type="entry name" value="FCD"/>
    <property type="match status" value="1"/>
</dbReference>
<dbReference type="Gene3D" id="1.20.120.530">
    <property type="entry name" value="GntR ligand-binding domain-like"/>
    <property type="match status" value="1"/>
</dbReference>
<dbReference type="SUPFAM" id="SSF48008">
    <property type="entry name" value="GntR ligand-binding domain-like"/>
    <property type="match status" value="1"/>
</dbReference>
<evidence type="ECO:0000313" key="5">
    <source>
        <dbReference type="EMBL" id="MEE2054290.1"/>
    </source>
</evidence>
<dbReference type="PANTHER" id="PTHR43537:SF24">
    <property type="entry name" value="GLUCONATE OPERON TRANSCRIPTIONAL REPRESSOR"/>
    <property type="match status" value="1"/>
</dbReference>
<dbReference type="Proteomes" id="UP001348641">
    <property type="component" value="Unassembled WGS sequence"/>
</dbReference>
<sequence>MDPPTDPAAEAVFRPVPSGRALEATVDRLLCAIRLGVVPAGARFPAERDLAARLGVGRVTLREALRLLQDRGYVEARRGRSGGTFVRGVPPRPTPGQALRGLAATGAGLDDLLALRRVVETGVVVRLAETGLTGEQERLLSVGLAAAERADRAAYRRLDTVLHVTLARLTGSEELTAVLTDVRMRVNGLMDTAPPTEEGIALSNAQHGEIVRAVRTRDPEAARRALGEHLAAVESGLRTRFG</sequence>
<protein>
    <submittedName>
        <fullName evidence="5">FCD domain-containing protein</fullName>
    </submittedName>
</protein>
<keyword evidence="3" id="KW-0804">Transcription</keyword>
<evidence type="ECO:0000256" key="2">
    <source>
        <dbReference type="ARBA" id="ARBA00023125"/>
    </source>
</evidence>
<dbReference type="SMART" id="SM00895">
    <property type="entry name" value="FCD"/>
    <property type="match status" value="1"/>
</dbReference>
<keyword evidence="2" id="KW-0238">DNA-binding</keyword>
<evidence type="ECO:0000313" key="6">
    <source>
        <dbReference type="Proteomes" id="UP001348641"/>
    </source>
</evidence>
<dbReference type="InterPro" id="IPR036390">
    <property type="entry name" value="WH_DNA-bd_sf"/>
</dbReference>
<evidence type="ECO:0000259" key="4">
    <source>
        <dbReference type="PROSITE" id="PS50949"/>
    </source>
</evidence>
<dbReference type="CDD" id="cd07377">
    <property type="entry name" value="WHTH_GntR"/>
    <property type="match status" value="1"/>
</dbReference>
<dbReference type="PROSITE" id="PS50949">
    <property type="entry name" value="HTH_GNTR"/>
    <property type="match status" value="1"/>
</dbReference>
<dbReference type="SMART" id="SM00345">
    <property type="entry name" value="HTH_GNTR"/>
    <property type="match status" value="1"/>
</dbReference>
<dbReference type="Gene3D" id="1.10.10.10">
    <property type="entry name" value="Winged helix-like DNA-binding domain superfamily/Winged helix DNA-binding domain"/>
    <property type="match status" value="1"/>
</dbReference>
<comment type="caution">
    <text evidence="5">The sequence shown here is derived from an EMBL/GenBank/DDBJ whole genome shotgun (WGS) entry which is preliminary data.</text>
</comment>
<reference evidence="5 6" key="1">
    <citation type="submission" date="2023-07" db="EMBL/GenBank/DDBJ databases">
        <authorList>
            <person name="Girao M."/>
            <person name="Carvalho M.F."/>
        </authorList>
    </citation>
    <scope>NUCLEOTIDE SEQUENCE [LARGE SCALE GENOMIC DNA]</scope>
    <source>
        <strain evidence="5 6">66/93</strain>
    </source>
</reference>
<proteinExistence type="predicted"/>
<feature type="domain" description="HTH gntR-type" evidence="4">
    <location>
        <begin position="19"/>
        <end position="89"/>
    </location>
</feature>
<dbReference type="EMBL" id="JAUUCC010000104">
    <property type="protein sequence ID" value="MEE2054290.1"/>
    <property type="molecule type" value="Genomic_DNA"/>
</dbReference>
<dbReference type="InterPro" id="IPR011711">
    <property type="entry name" value="GntR_C"/>
</dbReference>
<dbReference type="InterPro" id="IPR008920">
    <property type="entry name" value="TF_FadR/GntR_C"/>
</dbReference>
<evidence type="ECO:0000256" key="1">
    <source>
        <dbReference type="ARBA" id="ARBA00023015"/>
    </source>
</evidence>
<dbReference type="Pfam" id="PF00392">
    <property type="entry name" value="GntR"/>
    <property type="match status" value="1"/>
</dbReference>
<dbReference type="PRINTS" id="PR00035">
    <property type="entry name" value="HTHGNTR"/>
</dbReference>
<dbReference type="InterPro" id="IPR000524">
    <property type="entry name" value="Tscrpt_reg_HTH_GntR"/>
</dbReference>
<evidence type="ECO:0000256" key="3">
    <source>
        <dbReference type="ARBA" id="ARBA00023163"/>
    </source>
</evidence>
<organism evidence="5 6">
    <name type="scientific">Nocardiopsis tropica</name>
    <dbReference type="NCBI Taxonomy" id="109330"/>
    <lineage>
        <taxon>Bacteria</taxon>
        <taxon>Bacillati</taxon>
        <taxon>Actinomycetota</taxon>
        <taxon>Actinomycetes</taxon>
        <taxon>Streptosporangiales</taxon>
        <taxon>Nocardiopsidaceae</taxon>
        <taxon>Nocardiopsis</taxon>
    </lineage>
</organism>
<name>A0ABU7KYE7_9ACTN</name>
<dbReference type="PANTHER" id="PTHR43537">
    <property type="entry name" value="TRANSCRIPTIONAL REGULATOR, GNTR FAMILY"/>
    <property type="match status" value="1"/>
</dbReference>
<keyword evidence="1" id="KW-0805">Transcription regulation</keyword>
<dbReference type="RefSeq" id="WP_330161146.1">
    <property type="nucleotide sequence ID" value="NZ_BAAAJA010000012.1"/>
</dbReference>
<dbReference type="SUPFAM" id="SSF46785">
    <property type="entry name" value="Winged helix' DNA-binding domain"/>
    <property type="match status" value="1"/>
</dbReference>
<accession>A0ABU7KYE7</accession>